<comment type="caution">
    <text evidence="10">The sequence shown here is derived from an EMBL/GenBank/DDBJ whole genome shotgun (WGS) entry which is preliminary data.</text>
</comment>
<evidence type="ECO:0000256" key="3">
    <source>
        <dbReference type="ARBA" id="ARBA00022741"/>
    </source>
</evidence>
<dbReference type="PROSITE" id="PS50893">
    <property type="entry name" value="ABC_TRANSPORTER_2"/>
    <property type="match status" value="2"/>
</dbReference>
<evidence type="ECO:0000313" key="11">
    <source>
        <dbReference type="Proteomes" id="UP001217089"/>
    </source>
</evidence>
<feature type="transmembrane region" description="Helical" evidence="8">
    <location>
        <begin position="1339"/>
        <end position="1357"/>
    </location>
</feature>
<feature type="transmembrane region" description="Helical" evidence="8">
    <location>
        <begin position="929"/>
        <end position="948"/>
    </location>
</feature>
<dbReference type="PANTHER" id="PTHR19229:SF250">
    <property type="entry name" value="ABC TRANSPORTER DOMAIN-CONTAINING PROTEIN-RELATED"/>
    <property type="match status" value="1"/>
</dbReference>
<evidence type="ECO:0000256" key="6">
    <source>
        <dbReference type="ARBA" id="ARBA00023136"/>
    </source>
</evidence>
<feature type="transmembrane region" description="Helical" evidence="8">
    <location>
        <begin position="318"/>
        <end position="342"/>
    </location>
</feature>
<protein>
    <recommendedName>
        <fullName evidence="9">ABC transporter domain-containing protein</fullName>
    </recommendedName>
</protein>
<evidence type="ECO:0000313" key="10">
    <source>
        <dbReference type="EMBL" id="KAJ8301076.1"/>
    </source>
</evidence>
<keyword evidence="2 8" id="KW-0812">Transmembrane</keyword>
<dbReference type="Gene3D" id="3.40.50.300">
    <property type="entry name" value="P-loop containing nucleotide triphosphate hydrolases"/>
    <property type="match status" value="2"/>
</dbReference>
<evidence type="ECO:0000256" key="1">
    <source>
        <dbReference type="ARBA" id="ARBA00004141"/>
    </source>
</evidence>
<reference evidence="10 11" key="1">
    <citation type="submission" date="2022-12" db="EMBL/GenBank/DDBJ databases">
        <title>Chromosome-level genome of Tegillarca granosa.</title>
        <authorList>
            <person name="Kim J."/>
        </authorList>
    </citation>
    <scope>NUCLEOTIDE SEQUENCE [LARGE SCALE GENOMIC DNA]</scope>
    <source>
        <strain evidence="10">Teg-2019</strain>
        <tissue evidence="10">Adductor muscle</tissue>
    </source>
</reference>
<feature type="transmembrane region" description="Helical" evidence="8">
    <location>
        <begin position="1198"/>
        <end position="1221"/>
    </location>
</feature>
<dbReference type="Proteomes" id="UP001217089">
    <property type="component" value="Unassembled WGS sequence"/>
</dbReference>
<proteinExistence type="predicted"/>
<keyword evidence="3" id="KW-0547">Nucleotide-binding</keyword>
<sequence length="1756" mass="197377">MEFCNQLRLLLWKNFILQIRKKCVTVFEILLPVCFAILLVFIRVFTTVTLKDGIRYKSIELDTDKLDMQTYDQNDIVYSPNNSMINTLMEKVGRNLKMDDTLRGLKGFSSARELLDYHDSFPDKVKLAIVFDESKDYSVSLPKNIHYSIRDQGLWFTKSNYPSDIQQAPAGFGNADDFGYYFSGFLDVQYAVDMAIIRELSGNGTELDNIHVKMHKMPYPPYRDDEMLLILKLILPVLVMISFILSTMQLTKSIVYEKENKLKETMKLMGLSSAVYWSSWFLKDFIYLFIACLIYVLLWTVPWPFLEAGAVIALSDPVLIFLFFVCYSISIIAFCFMISTMFKKANNGLYVAGIVHFFTYFPYFFVEDKYSSLGVEEKIGISLLHNMCMAFGMKTLVTYEATGEGVHWWNFHKPATSDDNFSFLYSLLMFLLDAVLYFLVAWYIDNVKPGEYGVPQPFYFPFTKAYWCGTKGKIRVSDDDTASLVDKTKYFERDPAGLDIGIKMEDLCKVYGHGKKKKVAVCGTTLNIYQGQITALLGHNGAGKTTTMSMLTGFITPTSGTAEVNGFSIKEDITSVRKSLGVCPQHNILFDTLTVEEHLEFYAGLKGFPKNRMKEEVNRIINILELQTKKNCQSHELSGGQKRKLSVGIALIGDSKIIILDEPTSGMDPSARRQIWEILQRHKEGRCIVFSTHMMDEADILGDRIAIMHEGLIKCCGASLFLKKLYGAGYHLVMVKEQNSDLSNIKDMVQSYVPSATVESNIGAELSFLLPFTESENFQALFNELQNKGPHIGITSFGITATTMEEVFLKVGRDDNLVTVKDHSNLSLNDEASKKEELDKKSEDDKDEKADTDIDMKDKLLDKDKEDEVAVDMNDGGGAEEITMTELGKNKTYIDFNIGLKKNTGLTLSIQKCYGMFVKKLLHTLRNKVVTAVQLILPAVFTILALLIDKQGDPDAGKRSEISLDLNLDRFQSDPVILFSTGINSTSTAITAADRYSNILNKEGYEVKGYTSTASKGFNSYLAEVARSEGVGPYNRKYIIAGDFQSSILPSNATFSAFFNQKAYHSPGISLSYVTNAILQMFTDDSHSISTSNHPLSAVPRKEATDSSSSNILIGFAISSTVLFGMSFLTASFVIFLIRERKIGSKHLQVVSGVGPISFWFSAFIWDLINYLVPVVLLLIIFLSFQTDAYISEGRIGILFLVFLSYGVAVIPFVYVLQFLFKSPACGMAAVSILNIITGYGSLLAVTIMRQLFWFKPQLRDQVTITDWIFTILIPHHGLGSSLQDMYANYNNKKLCVESNYTLLCAVNNKMPCCSGCTSGCISFSDDYLRWEYPGCGKFVLFMIIQGLIYFAIIMFIEYRVIYRCFYAISQKFCQRAPADNGQASVIAEDGDVAKERERINNTSIETLMATDSLIIKNLTKNYGLVANFSAVDNISIGVPKKECFGLLGQNGAGKTTTFKMLTGEVLVTHGNAYISSFDIKNNIKNVQENLGYCPQFDALIGQMTARETLTMYARLRGVCEKQIKQVVQKLLEMMTLEQYADKMCEEYSGGNKRKLSTAIAVVGDPPMILLDEPTTGVDPVARRQLWNVLSQIRASGRTLILTSHSMEECDALCTKIVIMVNGKFVCLGSPQHLKNKFGHGLTLIIHLGMSTSPEVQDPSFPIKEFIQREFPESNIFDDHQGYLHFQIPDQNVSLAQLFGTMEQAKRMFNIDDYSVHQTTLEQVFIAFTRHQILSPKMKENICRKMFGCCVCCGKP</sequence>
<dbReference type="InterPro" id="IPR027417">
    <property type="entry name" value="P-loop_NTPase"/>
</dbReference>
<feature type="transmembrane region" description="Helical" evidence="8">
    <location>
        <begin position="1172"/>
        <end position="1191"/>
    </location>
</feature>
<dbReference type="InterPro" id="IPR003439">
    <property type="entry name" value="ABC_transporter-like_ATP-bd"/>
</dbReference>
<dbReference type="SMART" id="SM00382">
    <property type="entry name" value="AAA"/>
    <property type="match status" value="2"/>
</dbReference>
<dbReference type="InterPro" id="IPR013525">
    <property type="entry name" value="ABC2_TM"/>
</dbReference>
<feature type="transmembrane region" description="Helical" evidence="8">
    <location>
        <begin position="1112"/>
        <end position="1138"/>
    </location>
</feature>
<keyword evidence="6 8" id="KW-0472">Membrane</keyword>
<feature type="transmembrane region" description="Helical" evidence="8">
    <location>
        <begin position="285"/>
        <end position="306"/>
    </location>
</feature>
<evidence type="ECO:0000256" key="8">
    <source>
        <dbReference type="SAM" id="Phobius"/>
    </source>
</evidence>
<dbReference type="PANTHER" id="PTHR19229">
    <property type="entry name" value="ATP-BINDING CASSETTE TRANSPORTER SUBFAMILY A ABCA"/>
    <property type="match status" value="1"/>
</dbReference>
<feature type="transmembrane region" description="Helical" evidence="8">
    <location>
        <begin position="349"/>
        <end position="366"/>
    </location>
</feature>
<feature type="transmembrane region" description="Helical" evidence="8">
    <location>
        <begin position="23"/>
        <end position="45"/>
    </location>
</feature>
<gene>
    <name evidence="10" type="ORF">KUTeg_020063</name>
</gene>
<comment type="subcellular location">
    <subcellularLocation>
        <location evidence="1">Membrane</location>
        <topology evidence="1">Multi-pass membrane protein</topology>
    </subcellularLocation>
</comment>
<evidence type="ECO:0000256" key="7">
    <source>
        <dbReference type="SAM" id="MobiDB-lite"/>
    </source>
</evidence>
<feature type="compositionally biased region" description="Basic and acidic residues" evidence="7">
    <location>
        <begin position="831"/>
        <end position="853"/>
    </location>
</feature>
<feature type="transmembrane region" description="Helical" evidence="8">
    <location>
        <begin position="1227"/>
        <end position="1249"/>
    </location>
</feature>
<feature type="transmembrane region" description="Helical" evidence="8">
    <location>
        <begin position="423"/>
        <end position="444"/>
    </location>
</feature>
<dbReference type="InterPro" id="IPR056264">
    <property type="entry name" value="R2_ABCA1-4-like"/>
</dbReference>
<keyword evidence="5 8" id="KW-1133">Transmembrane helix</keyword>
<dbReference type="InterPro" id="IPR017871">
    <property type="entry name" value="ABC_transporter-like_CS"/>
</dbReference>
<evidence type="ECO:0000256" key="4">
    <source>
        <dbReference type="ARBA" id="ARBA00022840"/>
    </source>
</evidence>
<dbReference type="InterPro" id="IPR026082">
    <property type="entry name" value="ABCA"/>
</dbReference>
<feature type="transmembrane region" description="Helical" evidence="8">
    <location>
        <begin position="227"/>
        <end position="248"/>
    </location>
</feature>
<feature type="domain" description="ABC transporter" evidence="9">
    <location>
        <begin position="1414"/>
        <end position="1647"/>
    </location>
</feature>
<dbReference type="Pfam" id="PF23321">
    <property type="entry name" value="R1_ABCA1"/>
    <property type="match status" value="1"/>
</dbReference>
<evidence type="ECO:0000256" key="5">
    <source>
        <dbReference type="ARBA" id="ARBA00022989"/>
    </source>
</evidence>
<accession>A0ABQ9EB75</accession>
<organism evidence="10 11">
    <name type="scientific">Tegillarca granosa</name>
    <name type="common">Malaysian cockle</name>
    <name type="synonym">Anadara granosa</name>
    <dbReference type="NCBI Taxonomy" id="220873"/>
    <lineage>
        <taxon>Eukaryota</taxon>
        <taxon>Metazoa</taxon>
        <taxon>Spiralia</taxon>
        <taxon>Lophotrochozoa</taxon>
        <taxon>Mollusca</taxon>
        <taxon>Bivalvia</taxon>
        <taxon>Autobranchia</taxon>
        <taxon>Pteriomorphia</taxon>
        <taxon>Arcoida</taxon>
        <taxon>Arcoidea</taxon>
        <taxon>Arcidae</taxon>
        <taxon>Tegillarca</taxon>
    </lineage>
</organism>
<dbReference type="CDD" id="cd03263">
    <property type="entry name" value="ABC_subfamily_A"/>
    <property type="match status" value="2"/>
</dbReference>
<name>A0ABQ9EB75_TEGGR</name>
<keyword evidence="11" id="KW-1185">Reference proteome</keyword>
<evidence type="ECO:0000256" key="2">
    <source>
        <dbReference type="ARBA" id="ARBA00022692"/>
    </source>
</evidence>
<keyword evidence="4" id="KW-0067">ATP-binding</keyword>
<feature type="region of interest" description="Disordered" evidence="7">
    <location>
        <begin position="829"/>
        <end position="853"/>
    </location>
</feature>
<evidence type="ECO:0000259" key="9">
    <source>
        <dbReference type="PROSITE" id="PS50893"/>
    </source>
</evidence>
<dbReference type="SUPFAM" id="SSF52540">
    <property type="entry name" value="P-loop containing nucleoside triphosphate hydrolases"/>
    <property type="match status" value="2"/>
</dbReference>
<dbReference type="Pfam" id="PF12698">
    <property type="entry name" value="ABC2_membrane_3"/>
    <property type="match status" value="2"/>
</dbReference>
<dbReference type="InterPro" id="IPR003593">
    <property type="entry name" value="AAA+_ATPase"/>
</dbReference>
<dbReference type="Pfam" id="PF00005">
    <property type="entry name" value="ABC_tran"/>
    <property type="match status" value="2"/>
</dbReference>
<dbReference type="PROSITE" id="PS00211">
    <property type="entry name" value="ABC_TRANSPORTER_1"/>
    <property type="match status" value="1"/>
</dbReference>
<dbReference type="EMBL" id="JARBDR010000918">
    <property type="protein sequence ID" value="KAJ8301076.1"/>
    <property type="molecule type" value="Genomic_DNA"/>
</dbReference>
<feature type="domain" description="ABC transporter" evidence="9">
    <location>
        <begin position="502"/>
        <end position="735"/>
    </location>
</feature>